<evidence type="ECO:0000313" key="1">
    <source>
        <dbReference type="EMBL" id="ORB40988.1"/>
    </source>
</evidence>
<accession>A0A1X0IAF8</accession>
<gene>
    <name evidence="1" type="ORF">BST39_12265</name>
</gene>
<reference evidence="1 2" key="1">
    <citation type="submission" date="2017-02" db="EMBL/GenBank/DDBJ databases">
        <title>The new phylogeny of genus Mycobacterium.</title>
        <authorList>
            <person name="Tortoli E."/>
            <person name="Trovato A."/>
            <person name="Cirillo D.M."/>
        </authorList>
    </citation>
    <scope>NUCLEOTIDE SEQUENCE [LARGE SCALE GENOMIC DNA]</scope>
    <source>
        <strain evidence="1 2">DSM 45000</strain>
    </source>
</reference>
<organism evidence="1 2">
    <name type="scientific">Mycobacterium paraseoulense</name>
    <dbReference type="NCBI Taxonomy" id="590652"/>
    <lineage>
        <taxon>Bacteria</taxon>
        <taxon>Bacillati</taxon>
        <taxon>Actinomycetota</taxon>
        <taxon>Actinomycetes</taxon>
        <taxon>Mycobacteriales</taxon>
        <taxon>Mycobacteriaceae</taxon>
        <taxon>Mycobacterium</taxon>
    </lineage>
</organism>
<dbReference type="AlphaFoldDB" id="A0A1X0IAF8"/>
<dbReference type="STRING" id="590652.BST39_12265"/>
<proteinExistence type="predicted"/>
<keyword evidence="2" id="KW-1185">Reference proteome</keyword>
<dbReference type="Proteomes" id="UP000192513">
    <property type="component" value="Unassembled WGS sequence"/>
</dbReference>
<evidence type="ECO:0000313" key="2">
    <source>
        <dbReference type="Proteomes" id="UP000192513"/>
    </source>
</evidence>
<comment type="caution">
    <text evidence="1">The sequence shown here is derived from an EMBL/GenBank/DDBJ whole genome shotgun (WGS) entry which is preliminary data.</text>
</comment>
<dbReference type="EMBL" id="MVIE01000013">
    <property type="protein sequence ID" value="ORB40988.1"/>
    <property type="molecule type" value="Genomic_DNA"/>
</dbReference>
<name>A0A1X0IAF8_9MYCO</name>
<protein>
    <submittedName>
        <fullName evidence="1">Uncharacterized protein</fullName>
    </submittedName>
</protein>
<sequence length="60" mass="6680">MNCLARQPRTNGNWWVSTPMSLINDIPTRAELVARIVSEADKRINRLGAMITTANGRLAN</sequence>